<dbReference type="SMART" id="SM00490">
    <property type="entry name" value="HELICc"/>
    <property type="match status" value="1"/>
</dbReference>
<dbReference type="CDD" id="cd18796">
    <property type="entry name" value="SF2_C_LHR"/>
    <property type="match status" value="1"/>
</dbReference>
<keyword evidence="6" id="KW-0238">DNA-binding</keyword>
<feature type="region of interest" description="Disordered" evidence="9">
    <location>
        <begin position="278"/>
        <end position="297"/>
    </location>
</feature>
<evidence type="ECO:0000256" key="9">
    <source>
        <dbReference type="SAM" id="MobiDB-lite"/>
    </source>
</evidence>
<dbReference type="GO" id="GO:0006281">
    <property type="term" value="P:DNA repair"/>
    <property type="evidence" value="ECO:0007669"/>
    <property type="project" value="UniProtKB-KW"/>
</dbReference>
<proteinExistence type="predicted"/>
<dbReference type="Pfam" id="PF00271">
    <property type="entry name" value="Helicase_C"/>
    <property type="match status" value="1"/>
</dbReference>
<feature type="compositionally biased region" description="Basic and acidic residues" evidence="9">
    <location>
        <begin position="1033"/>
        <end position="1043"/>
    </location>
</feature>
<dbReference type="Pfam" id="PF08494">
    <property type="entry name" value="DEAD_assoc"/>
    <property type="match status" value="1"/>
</dbReference>
<dbReference type="InterPro" id="IPR027417">
    <property type="entry name" value="P-loop_NTPase"/>
</dbReference>
<keyword evidence="3" id="KW-0378">Hydrolase</keyword>
<dbReference type="EMBL" id="CP071796">
    <property type="protein sequence ID" value="QTD46175.1"/>
    <property type="molecule type" value="Genomic_DNA"/>
</dbReference>
<keyword evidence="2" id="KW-0227">DNA damage</keyword>
<dbReference type="GO" id="GO:0005524">
    <property type="term" value="F:ATP binding"/>
    <property type="evidence" value="ECO:0007669"/>
    <property type="project" value="UniProtKB-KW"/>
</dbReference>
<evidence type="ECO:0000259" key="10">
    <source>
        <dbReference type="PROSITE" id="PS51192"/>
    </source>
</evidence>
<dbReference type="PANTHER" id="PTHR47962:SF3">
    <property type="entry name" value="LARGE ATP-DEPENDENT HELICASE-RELATED PROTEIN"/>
    <property type="match status" value="1"/>
</dbReference>
<dbReference type="InterPro" id="IPR013701">
    <property type="entry name" value="Lhr-like_DEAD/DEAH_assoc"/>
</dbReference>
<gene>
    <name evidence="12" type="ORF">J1M35_04525</name>
</gene>
<dbReference type="InterPro" id="IPR001650">
    <property type="entry name" value="Helicase_C-like"/>
</dbReference>
<evidence type="ECO:0000256" key="4">
    <source>
        <dbReference type="ARBA" id="ARBA00022806"/>
    </source>
</evidence>
<evidence type="ECO:0000256" key="8">
    <source>
        <dbReference type="ARBA" id="ARBA00023235"/>
    </source>
</evidence>
<feature type="compositionally biased region" description="Basic residues" evidence="9">
    <location>
        <begin position="992"/>
        <end position="1001"/>
    </location>
</feature>
<feature type="compositionally biased region" description="Basic residues" evidence="9">
    <location>
        <begin position="1020"/>
        <end position="1031"/>
    </location>
</feature>
<organism evidence="12 13">
    <name type="scientific">Ottowia testudinis</name>
    <dbReference type="NCBI Taxonomy" id="2816950"/>
    <lineage>
        <taxon>Bacteria</taxon>
        <taxon>Pseudomonadati</taxon>
        <taxon>Pseudomonadota</taxon>
        <taxon>Betaproteobacteria</taxon>
        <taxon>Burkholderiales</taxon>
        <taxon>Comamonadaceae</taxon>
        <taxon>Ottowia</taxon>
    </lineage>
</organism>
<dbReference type="PROSITE" id="PS51194">
    <property type="entry name" value="HELICASE_CTER"/>
    <property type="match status" value="1"/>
</dbReference>
<dbReference type="SUPFAM" id="SSF52540">
    <property type="entry name" value="P-loop containing nucleoside triphosphate hydrolases"/>
    <property type="match status" value="1"/>
</dbReference>
<dbReference type="PROSITE" id="PS51192">
    <property type="entry name" value="HELICASE_ATP_BIND_1"/>
    <property type="match status" value="1"/>
</dbReference>
<dbReference type="KEGG" id="otd:J1M35_04525"/>
<evidence type="ECO:0000256" key="3">
    <source>
        <dbReference type="ARBA" id="ARBA00022801"/>
    </source>
</evidence>
<evidence type="ECO:0000259" key="11">
    <source>
        <dbReference type="PROSITE" id="PS51194"/>
    </source>
</evidence>
<feature type="domain" description="Helicase C-terminal" evidence="11">
    <location>
        <begin position="329"/>
        <end position="483"/>
    </location>
</feature>
<dbReference type="SMART" id="SM00487">
    <property type="entry name" value="DEXDc"/>
    <property type="match status" value="1"/>
</dbReference>
<dbReference type="InterPro" id="IPR014001">
    <property type="entry name" value="Helicase_ATP-bd"/>
</dbReference>
<dbReference type="AlphaFoldDB" id="A0A975CGX0"/>
<feature type="region of interest" description="Disordered" evidence="9">
    <location>
        <begin position="234"/>
        <end position="267"/>
    </location>
</feature>
<keyword evidence="13" id="KW-1185">Reference proteome</keyword>
<dbReference type="PANTHER" id="PTHR47962">
    <property type="entry name" value="ATP-DEPENDENT HELICASE LHR-RELATED-RELATED"/>
    <property type="match status" value="1"/>
</dbReference>
<protein>
    <submittedName>
        <fullName evidence="12">DEAD/DEAH box helicase</fullName>
    </submittedName>
</protein>
<dbReference type="RefSeq" id="WP_208010074.1">
    <property type="nucleotide sequence ID" value="NZ_CP071796.1"/>
</dbReference>
<sequence length="1072" mass="115677">MVRRYAHSKDSLLTTNLAGTKWLATRGHRPFPFQLEVWQAMSEGRSGLLHATTGAGKTLAVWLGALMRFAPPAPAHQAQAAIESEATADSAKAPPLTVLWLTPMRALAADTLRALRGPLADLAPYWTSGLRTGDTASGERAAQSRRLPTVLVTTPESLSLLLARADAREALQSVQLVVADEWHELLGSKRGVQVQLALARLSGWNPQLMVWGMSATLGNLPEALQALLPALPPPPLGEGGGGSAARASVECQPPSLPSPKGGRSNSSTIKSIAARAHPASAGGRKYSKSAAPPSPALIQGRIDKPLVIDTLLPARAERFAWAGHMGLQMLPQVAAAIDQSGSTLVFTNTRSQAERWYQALIEARPDFAGQVALHHGSLDKGVREWVELGLKEGRLKAVVATSSLDLGVDFLPVERVLQIGSARGVARLLQRAGRSGHAPGRTARITLVPTHSLELVEAAAARAAVQAGQIEARPSPREPLDVLVQHLVTVALGGGFVPDALYAEVRRTAAYADLSPDNWQWCLDFVRQGGPTLAAYPDFQRVAPDEDGVWRVPDQRLARRHRANIGTIVSDAAMTVQYLGGGKLGTMEESFIARLNPGDVFLFAGRLLALVRTEQMTAYVRRAPAGSAALPRWNGARMPLSNTLADAVVAELAAFDAGRIDGPEMQAVAPLLALQQRWSQLPTPDVLLAETLHSREGWHLFLYPFAGRQVHMGLAGLLAWRAAQHEAGTFSLAFNDYGLELLSAKPIDWAALLPGLIAGTGPRRVREADAMPAPAAPAPRRRRLDNAVHDVVFDEKSAFVRADLWDDTTENRATDDADARARRHLLAEVVASLNATELARRRFREIARIAGLIFQSHPGEQRSNRQLQASASLYFDVFQQHDPANRLLLQAERELLQQELDIDRLAAALARMQGQRLTRVALQRPTPFSFPLMVERFREKLTNESLADRIARMVAQLESAAGGAPDEAADAEPVRAALRLAWGDDQPAAKKGTPRGRRERRPRQSDVAAAPPPNDAPAASRKRVPKPRMAHRSAAERAEKPADDFVLIGTAPLPSAESAAPTDKAVPEGQSD</sequence>
<dbReference type="InterPro" id="IPR052511">
    <property type="entry name" value="ATP-dep_Helicase"/>
</dbReference>
<keyword evidence="4 12" id="KW-0347">Helicase</keyword>
<evidence type="ECO:0000256" key="7">
    <source>
        <dbReference type="ARBA" id="ARBA00023204"/>
    </source>
</evidence>
<evidence type="ECO:0000256" key="1">
    <source>
        <dbReference type="ARBA" id="ARBA00022741"/>
    </source>
</evidence>
<keyword evidence="7" id="KW-0234">DNA repair</keyword>
<dbReference type="Gene3D" id="3.40.50.300">
    <property type="entry name" value="P-loop containing nucleotide triphosphate hydrolases"/>
    <property type="match status" value="2"/>
</dbReference>
<evidence type="ECO:0000256" key="2">
    <source>
        <dbReference type="ARBA" id="ARBA00022763"/>
    </source>
</evidence>
<name>A0A975CGX0_9BURK</name>
<feature type="region of interest" description="Disordered" evidence="9">
    <location>
        <begin position="980"/>
        <end position="1072"/>
    </location>
</feature>
<dbReference type="GO" id="GO:0016887">
    <property type="term" value="F:ATP hydrolysis activity"/>
    <property type="evidence" value="ECO:0007669"/>
    <property type="project" value="TreeGrafter"/>
</dbReference>
<dbReference type="InterPro" id="IPR045628">
    <property type="entry name" value="Lhr_WH_dom"/>
</dbReference>
<accession>A0A975CGX0</accession>
<keyword evidence="1" id="KW-0547">Nucleotide-binding</keyword>
<evidence type="ECO:0000256" key="6">
    <source>
        <dbReference type="ARBA" id="ARBA00023125"/>
    </source>
</evidence>
<dbReference type="Proteomes" id="UP000663903">
    <property type="component" value="Chromosome"/>
</dbReference>
<keyword evidence="5" id="KW-0067">ATP-binding</keyword>
<evidence type="ECO:0000256" key="5">
    <source>
        <dbReference type="ARBA" id="ARBA00022840"/>
    </source>
</evidence>
<dbReference type="Pfam" id="PF00270">
    <property type="entry name" value="DEAD"/>
    <property type="match status" value="1"/>
</dbReference>
<keyword evidence="8" id="KW-0413">Isomerase</keyword>
<dbReference type="Pfam" id="PF19306">
    <property type="entry name" value="WHD_Lhr"/>
    <property type="match status" value="1"/>
</dbReference>
<dbReference type="GO" id="GO:0003677">
    <property type="term" value="F:DNA binding"/>
    <property type="evidence" value="ECO:0007669"/>
    <property type="project" value="UniProtKB-KW"/>
</dbReference>
<dbReference type="InterPro" id="IPR011545">
    <property type="entry name" value="DEAD/DEAH_box_helicase_dom"/>
</dbReference>
<reference evidence="12" key="1">
    <citation type="submission" date="2021-03" db="EMBL/GenBank/DDBJ databases">
        <title>Ottowia sp. 27C isolated from the cloaca of a Giant Asian pond turtle (Heosemys grandis).</title>
        <authorList>
            <person name="Spergser J."/>
            <person name="Busse H.-J."/>
        </authorList>
    </citation>
    <scope>NUCLEOTIDE SEQUENCE</scope>
    <source>
        <strain evidence="12">27C</strain>
    </source>
</reference>
<dbReference type="GO" id="GO:0004386">
    <property type="term" value="F:helicase activity"/>
    <property type="evidence" value="ECO:0007669"/>
    <property type="project" value="UniProtKB-KW"/>
</dbReference>
<evidence type="ECO:0000313" key="13">
    <source>
        <dbReference type="Proteomes" id="UP000663903"/>
    </source>
</evidence>
<feature type="domain" description="Helicase ATP-binding" evidence="10">
    <location>
        <begin position="38"/>
        <end position="235"/>
    </location>
</feature>
<evidence type="ECO:0000313" key="12">
    <source>
        <dbReference type="EMBL" id="QTD46175.1"/>
    </source>
</evidence>